<keyword evidence="2 5" id="KW-0645">Protease</keyword>
<gene>
    <name evidence="9" type="ORF">FHX78_1257</name>
</gene>
<keyword evidence="10" id="KW-1185">Reference proteome</keyword>
<feature type="active site" description="Charge relay system" evidence="5">
    <location>
        <position position="78"/>
    </location>
</feature>
<feature type="domain" description="Peptidase S8/S53" evidence="8">
    <location>
        <begin position="69"/>
        <end position="304"/>
    </location>
</feature>
<comment type="caution">
    <text evidence="9">The sequence shown here is derived from an EMBL/GenBank/DDBJ whole genome shotgun (WGS) entry which is preliminary data.</text>
</comment>
<keyword evidence="6" id="KW-0812">Transmembrane</keyword>
<name>A0A561SGM8_9ACTN</name>
<organism evidence="9 10">
    <name type="scientific">Streptomyces capillispiralis</name>
    <dbReference type="NCBI Taxonomy" id="68182"/>
    <lineage>
        <taxon>Bacteria</taxon>
        <taxon>Bacillati</taxon>
        <taxon>Actinomycetota</taxon>
        <taxon>Actinomycetes</taxon>
        <taxon>Kitasatosporales</taxon>
        <taxon>Streptomycetaceae</taxon>
        <taxon>Streptomyces</taxon>
    </lineage>
</organism>
<keyword evidence="6" id="KW-1133">Transmembrane helix</keyword>
<dbReference type="RefSeq" id="WP_145872430.1">
    <property type="nucleotide sequence ID" value="NZ_BNCE01000037.1"/>
</dbReference>
<feature type="active site" description="Charge relay system" evidence="5">
    <location>
        <position position="105"/>
    </location>
</feature>
<sequence>MALAAVAAVPALVLAPPAAADGEPVPLPPLRLRMAVDDTCATASTKTAELLPWTHQALQLPRSWQLSRGAGVTVAVIDTGVAARTPALKGRVTAVGEAGEDCVGHGSFAAGLIAAAATGPKTVTGVAPGAEILALRGTDALGNPDAARIAQGIRTAADEGAGVVYVGQVLTGDGEDLADAVAYALDKDALVVAPAAPDVAPQGADGRPDTRPRAYWPARVPDVVSVVDHGPAGTRPEAAPGALAPDLSAPGDAVVGIGVEGDGHFLGSGSSLAAAHVAGAAALVRSYLPGLSAAEVARRLQEAAYPDSVPRLDAYAGLTAVLPTTRANAEARPEPARMPHTTAGGTRDRALLLGGGALCVVLLIGAAMVVVPLGKARGWRPAQ</sequence>
<evidence type="ECO:0000256" key="1">
    <source>
        <dbReference type="ARBA" id="ARBA00011073"/>
    </source>
</evidence>
<dbReference type="Pfam" id="PF00082">
    <property type="entry name" value="Peptidase_S8"/>
    <property type="match status" value="1"/>
</dbReference>
<evidence type="ECO:0000259" key="8">
    <source>
        <dbReference type="Pfam" id="PF00082"/>
    </source>
</evidence>
<dbReference type="EMBL" id="VIWV01000002">
    <property type="protein sequence ID" value="TWF74025.1"/>
    <property type="molecule type" value="Genomic_DNA"/>
</dbReference>
<evidence type="ECO:0000256" key="2">
    <source>
        <dbReference type="ARBA" id="ARBA00022670"/>
    </source>
</evidence>
<evidence type="ECO:0000256" key="3">
    <source>
        <dbReference type="ARBA" id="ARBA00022801"/>
    </source>
</evidence>
<keyword evidence="7" id="KW-0732">Signal</keyword>
<dbReference type="PANTHER" id="PTHR43806">
    <property type="entry name" value="PEPTIDASE S8"/>
    <property type="match status" value="1"/>
</dbReference>
<dbReference type="GO" id="GO:0004252">
    <property type="term" value="F:serine-type endopeptidase activity"/>
    <property type="evidence" value="ECO:0007669"/>
    <property type="project" value="UniProtKB-UniRule"/>
</dbReference>
<evidence type="ECO:0000313" key="9">
    <source>
        <dbReference type="EMBL" id="TWF74025.1"/>
    </source>
</evidence>
<evidence type="ECO:0000256" key="6">
    <source>
        <dbReference type="SAM" id="Phobius"/>
    </source>
</evidence>
<dbReference type="Proteomes" id="UP000316603">
    <property type="component" value="Unassembled WGS sequence"/>
</dbReference>
<feature type="chain" id="PRO_5022133428" evidence="7">
    <location>
        <begin position="21"/>
        <end position="383"/>
    </location>
</feature>
<protein>
    <submittedName>
        <fullName evidence="9">Subtilase family protein</fullName>
    </submittedName>
</protein>
<dbReference type="GO" id="GO:0006508">
    <property type="term" value="P:proteolysis"/>
    <property type="evidence" value="ECO:0007669"/>
    <property type="project" value="UniProtKB-KW"/>
</dbReference>
<keyword evidence="3 5" id="KW-0378">Hydrolase</keyword>
<dbReference type="PROSITE" id="PS51892">
    <property type="entry name" value="SUBTILASE"/>
    <property type="match status" value="1"/>
</dbReference>
<accession>A0A561SGM8</accession>
<keyword evidence="4 5" id="KW-0720">Serine protease</keyword>
<dbReference type="SUPFAM" id="SSF52743">
    <property type="entry name" value="Subtilisin-like"/>
    <property type="match status" value="1"/>
</dbReference>
<feature type="active site" description="Charge relay system" evidence="5">
    <location>
        <position position="271"/>
    </location>
</feature>
<feature type="signal peptide" evidence="7">
    <location>
        <begin position="1"/>
        <end position="20"/>
    </location>
</feature>
<dbReference type="PANTHER" id="PTHR43806:SF11">
    <property type="entry name" value="CEREVISIN-RELATED"/>
    <property type="match status" value="1"/>
</dbReference>
<reference evidence="9 10" key="1">
    <citation type="submission" date="2019-06" db="EMBL/GenBank/DDBJ databases">
        <title>Sequencing the genomes of 1000 actinobacteria strains.</title>
        <authorList>
            <person name="Klenk H.-P."/>
        </authorList>
    </citation>
    <scope>NUCLEOTIDE SEQUENCE [LARGE SCALE GENOMIC DNA]</scope>
    <source>
        <strain evidence="9 10">DSM 41695</strain>
    </source>
</reference>
<evidence type="ECO:0000256" key="7">
    <source>
        <dbReference type="SAM" id="SignalP"/>
    </source>
</evidence>
<evidence type="ECO:0000313" key="10">
    <source>
        <dbReference type="Proteomes" id="UP000316603"/>
    </source>
</evidence>
<comment type="similarity">
    <text evidence="1 5">Belongs to the peptidase S8 family.</text>
</comment>
<dbReference type="InterPro" id="IPR015500">
    <property type="entry name" value="Peptidase_S8_subtilisin-rel"/>
</dbReference>
<keyword evidence="6" id="KW-0472">Membrane</keyword>
<dbReference type="Gene3D" id="3.40.50.200">
    <property type="entry name" value="Peptidase S8/S53 domain"/>
    <property type="match status" value="1"/>
</dbReference>
<proteinExistence type="inferred from homology"/>
<dbReference type="InterPro" id="IPR000209">
    <property type="entry name" value="Peptidase_S8/S53_dom"/>
</dbReference>
<dbReference type="PRINTS" id="PR00723">
    <property type="entry name" value="SUBTILISIN"/>
</dbReference>
<dbReference type="InterPro" id="IPR036852">
    <property type="entry name" value="Peptidase_S8/S53_dom_sf"/>
</dbReference>
<dbReference type="AlphaFoldDB" id="A0A561SGM8"/>
<evidence type="ECO:0000256" key="5">
    <source>
        <dbReference type="PROSITE-ProRule" id="PRU01240"/>
    </source>
</evidence>
<evidence type="ECO:0000256" key="4">
    <source>
        <dbReference type="ARBA" id="ARBA00022825"/>
    </source>
</evidence>
<dbReference type="InterPro" id="IPR050131">
    <property type="entry name" value="Peptidase_S8_subtilisin-like"/>
</dbReference>
<dbReference type="OrthoDB" id="3871186at2"/>
<feature type="transmembrane region" description="Helical" evidence="6">
    <location>
        <begin position="350"/>
        <end position="373"/>
    </location>
</feature>